<reference evidence="11" key="1">
    <citation type="submission" date="2021-02" db="EMBL/GenBank/DDBJ databases">
        <title>Natronogracilivirga saccharolytica gen. nov. sp. nov. a new anaerobic, haloalkiliphilic carbohydrate-fermenting bacterium from soda lake and proposing of Cyclonatronumiaceae fam. nov. in the phylum Balneolaeota.</title>
        <authorList>
            <person name="Zhilina T.N."/>
            <person name="Sorokin D.Y."/>
            <person name="Zavarzina D.G."/>
            <person name="Toshchakov S.V."/>
            <person name="Kublanov I.V."/>
        </authorList>
    </citation>
    <scope>NUCLEOTIDE SEQUENCE</scope>
    <source>
        <strain evidence="11">Z-1702</strain>
    </source>
</reference>
<organism evidence="11 12">
    <name type="scientific">Natronogracilivirga saccharolytica</name>
    <dbReference type="NCBI Taxonomy" id="2812953"/>
    <lineage>
        <taxon>Bacteria</taxon>
        <taxon>Pseudomonadati</taxon>
        <taxon>Balneolota</taxon>
        <taxon>Balneolia</taxon>
        <taxon>Balneolales</taxon>
        <taxon>Cyclonatronaceae</taxon>
        <taxon>Natronogracilivirga</taxon>
    </lineage>
</organism>
<feature type="transmembrane region" description="Helical" evidence="7">
    <location>
        <begin position="77"/>
        <end position="98"/>
    </location>
</feature>
<comment type="caution">
    <text evidence="11">The sequence shown here is derived from an EMBL/GenBank/DDBJ whole genome shotgun (WGS) entry which is preliminary data.</text>
</comment>
<dbReference type="Pfam" id="PF00924">
    <property type="entry name" value="MS_channel_2nd"/>
    <property type="match status" value="1"/>
</dbReference>
<evidence type="ECO:0000313" key="12">
    <source>
        <dbReference type="Proteomes" id="UP000673975"/>
    </source>
</evidence>
<dbReference type="InterPro" id="IPR049142">
    <property type="entry name" value="MS_channel_1st"/>
</dbReference>
<evidence type="ECO:0000256" key="4">
    <source>
        <dbReference type="ARBA" id="ARBA00022692"/>
    </source>
</evidence>
<keyword evidence="5 7" id="KW-1133">Transmembrane helix</keyword>
<evidence type="ECO:0000259" key="10">
    <source>
        <dbReference type="Pfam" id="PF21088"/>
    </source>
</evidence>
<protein>
    <submittedName>
        <fullName evidence="11">Mechanosensitive ion channel family protein</fullName>
    </submittedName>
</protein>
<feature type="transmembrane region" description="Helical" evidence="7">
    <location>
        <begin position="20"/>
        <end position="41"/>
    </location>
</feature>
<dbReference type="PROSITE" id="PS01246">
    <property type="entry name" value="UPF0003"/>
    <property type="match status" value="1"/>
</dbReference>
<keyword evidence="6 7" id="KW-0472">Membrane</keyword>
<dbReference type="InterPro" id="IPR011066">
    <property type="entry name" value="MscS_channel_C_sf"/>
</dbReference>
<dbReference type="PANTHER" id="PTHR30221">
    <property type="entry name" value="SMALL-CONDUCTANCE MECHANOSENSITIVE CHANNEL"/>
    <property type="match status" value="1"/>
</dbReference>
<dbReference type="RefSeq" id="WP_210511134.1">
    <property type="nucleotide sequence ID" value="NZ_JAFIDN010000003.1"/>
</dbReference>
<dbReference type="SUPFAM" id="SSF50182">
    <property type="entry name" value="Sm-like ribonucleoproteins"/>
    <property type="match status" value="1"/>
</dbReference>
<dbReference type="Proteomes" id="UP000673975">
    <property type="component" value="Unassembled WGS sequence"/>
</dbReference>
<dbReference type="GO" id="GO:0005886">
    <property type="term" value="C:plasma membrane"/>
    <property type="evidence" value="ECO:0007669"/>
    <property type="project" value="UniProtKB-SubCell"/>
</dbReference>
<dbReference type="InterPro" id="IPR045275">
    <property type="entry name" value="MscS_archaea/bacteria_type"/>
</dbReference>
<dbReference type="InterPro" id="IPR023408">
    <property type="entry name" value="MscS_beta-dom_sf"/>
</dbReference>
<keyword evidence="3" id="KW-1003">Cell membrane</keyword>
<dbReference type="InterPro" id="IPR006685">
    <property type="entry name" value="MscS_channel_2nd"/>
</dbReference>
<evidence type="ECO:0000313" key="11">
    <source>
        <dbReference type="EMBL" id="MBP3192244.1"/>
    </source>
</evidence>
<sequence>METLWGLFESYITEDRLFQLIRIAVILIAGFPLLALVRRAIVRYVSGNYRPHYGMLAGKLFFYTGTTLLVITVLHEIGFGLAPLLGAAGILGIAIGFASQTSVSNVISGVFLLAEKSFQVGDVVSVSGNVGIVLSIDTLSVKIRMFDNRYLRVPNESMVKSEFINLTRFPIRRVDCRISVAYKEDLNRVSEVLFDVAKKLPYSLEEPPPLLIFDQFGNSSIDLLFVAWTTRENFLKLRNGLNMGIKERFDKEGIEIPFPHVSVYAGSATSPLPVDILSGNSELITEPAGKPSLPKKD</sequence>
<dbReference type="SUPFAM" id="SSF82689">
    <property type="entry name" value="Mechanosensitive channel protein MscS (YggB), C-terminal domain"/>
    <property type="match status" value="1"/>
</dbReference>
<evidence type="ECO:0000256" key="2">
    <source>
        <dbReference type="ARBA" id="ARBA00008017"/>
    </source>
</evidence>
<proteinExistence type="inferred from homology"/>
<feature type="domain" description="Mechanosensitive ion channel MscS" evidence="8">
    <location>
        <begin position="101"/>
        <end position="168"/>
    </location>
</feature>
<evidence type="ECO:0000256" key="6">
    <source>
        <dbReference type="ARBA" id="ARBA00023136"/>
    </source>
</evidence>
<name>A0A8J7RM49_9BACT</name>
<evidence type="ECO:0000259" key="9">
    <source>
        <dbReference type="Pfam" id="PF21082"/>
    </source>
</evidence>
<evidence type="ECO:0000256" key="7">
    <source>
        <dbReference type="SAM" id="Phobius"/>
    </source>
</evidence>
<feature type="domain" description="Mechanosensitive ion channel transmembrane helices 2/3" evidence="10">
    <location>
        <begin position="59"/>
        <end position="100"/>
    </location>
</feature>
<dbReference type="InterPro" id="IPR049278">
    <property type="entry name" value="MS_channel_C"/>
</dbReference>
<dbReference type="GO" id="GO:0008381">
    <property type="term" value="F:mechanosensitive monoatomic ion channel activity"/>
    <property type="evidence" value="ECO:0007669"/>
    <property type="project" value="InterPro"/>
</dbReference>
<keyword evidence="4 7" id="KW-0812">Transmembrane</keyword>
<evidence type="ECO:0000256" key="1">
    <source>
        <dbReference type="ARBA" id="ARBA00004651"/>
    </source>
</evidence>
<dbReference type="EMBL" id="JAFIDN010000003">
    <property type="protein sequence ID" value="MBP3192244.1"/>
    <property type="molecule type" value="Genomic_DNA"/>
</dbReference>
<dbReference type="Gene3D" id="3.30.70.100">
    <property type="match status" value="1"/>
</dbReference>
<dbReference type="InterPro" id="IPR011014">
    <property type="entry name" value="MscS_channel_TM-2"/>
</dbReference>
<accession>A0A8J7RM49</accession>
<dbReference type="Gene3D" id="2.30.30.60">
    <property type="match status" value="1"/>
</dbReference>
<gene>
    <name evidence="11" type="ORF">NATSA_06190</name>
</gene>
<dbReference type="PANTHER" id="PTHR30221:SF1">
    <property type="entry name" value="SMALL-CONDUCTANCE MECHANOSENSITIVE CHANNEL"/>
    <property type="match status" value="1"/>
</dbReference>
<comment type="subcellular location">
    <subcellularLocation>
        <location evidence="1">Cell membrane</location>
        <topology evidence="1">Multi-pass membrane protein</topology>
    </subcellularLocation>
</comment>
<dbReference type="SUPFAM" id="SSF82861">
    <property type="entry name" value="Mechanosensitive channel protein MscS (YggB), transmembrane region"/>
    <property type="match status" value="1"/>
</dbReference>
<feature type="domain" description="Mechanosensitive ion channel MscS C-terminal" evidence="9">
    <location>
        <begin position="174"/>
        <end position="256"/>
    </location>
</feature>
<evidence type="ECO:0000256" key="3">
    <source>
        <dbReference type="ARBA" id="ARBA00022475"/>
    </source>
</evidence>
<dbReference type="AlphaFoldDB" id="A0A8J7RM49"/>
<evidence type="ECO:0000259" key="8">
    <source>
        <dbReference type="Pfam" id="PF00924"/>
    </source>
</evidence>
<comment type="similarity">
    <text evidence="2">Belongs to the MscS (TC 1.A.23) family.</text>
</comment>
<dbReference type="Pfam" id="PF21088">
    <property type="entry name" value="MS_channel_1st"/>
    <property type="match status" value="1"/>
</dbReference>
<dbReference type="InterPro" id="IPR010920">
    <property type="entry name" value="LSM_dom_sf"/>
</dbReference>
<dbReference type="Gene3D" id="1.10.287.1260">
    <property type="match status" value="1"/>
</dbReference>
<keyword evidence="12" id="KW-1185">Reference proteome</keyword>
<feature type="transmembrane region" description="Helical" evidence="7">
    <location>
        <begin position="53"/>
        <end position="71"/>
    </location>
</feature>
<evidence type="ECO:0000256" key="5">
    <source>
        <dbReference type="ARBA" id="ARBA00022989"/>
    </source>
</evidence>
<dbReference type="Pfam" id="PF21082">
    <property type="entry name" value="MS_channel_3rd"/>
    <property type="match status" value="1"/>
</dbReference>
<dbReference type="InterPro" id="IPR006686">
    <property type="entry name" value="MscS_channel_CS"/>
</dbReference>